<dbReference type="NCBIfam" id="NF038032">
    <property type="entry name" value="CehA_McbA_metalo"/>
    <property type="match status" value="1"/>
</dbReference>
<evidence type="ECO:0000313" key="3">
    <source>
        <dbReference type="Proteomes" id="UP000027604"/>
    </source>
</evidence>
<evidence type="ECO:0000313" key="2">
    <source>
        <dbReference type="EMBL" id="CDG82514.1"/>
    </source>
</evidence>
<dbReference type="AlphaFoldDB" id="W0V118"/>
<dbReference type="RefSeq" id="WP_051780518.1">
    <property type="nucleotide sequence ID" value="NZ_BCTH01000004.1"/>
</dbReference>
<dbReference type="STRING" id="1349767.GJA_1878"/>
<reference evidence="2 3" key="1">
    <citation type="journal article" date="2015" name="Genome Announc.">
        <title>Genome Sequence of Mushroom Soft-Rot Pathogen Janthinobacterium agaricidamnosum.</title>
        <authorList>
            <person name="Graupner K."/>
            <person name="Lackner G."/>
            <person name="Hertweck C."/>
        </authorList>
    </citation>
    <scope>NUCLEOTIDE SEQUENCE [LARGE SCALE GENOMIC DNA]</scope>
    <source>
        <strain evidence="3">NBRC 102515 / DSM 9628</strain>
    </source>
</reference>
<dbReference type="EMBL" id="HG322949">
    <property type="protein sequence ID" value="CDG82514.1"/>
    <property type="molecule type" value="Genomic_DNA"/>
</dbReference>
<dbReference type="Gene3D" id="3.20.20.140">
    <property type="entry name" value="Metal-dependent hydrolases"/>
    <property type="match status" value="1"/>
</dbReference>
<dbReference type="InterPro" id="IPR016195">
    <property type="entry name" value="Pol/histidinol_Pase-like"/>
</dbReference>
<proteinExistence type="predicted"/>
<dbReference type="OrthoDB" id="9801679at2"/>
<name>W0V118_9BURK</name>
<dbReference type="KEGG" id="jag:GJA_1878"/>
<dbReference type="Proteomes" id="UP000027604">
    <property type="component" value="Chromosome I"/>
</dbReference>
<dbReference type="PATRIC" id="fig|1349767.4.peg.3648"/>
<keyword evidence="1" id="KW-0732">Signal</keyword>
<organism evidence="2 3">
    <name type="scientific">Janthinobacterium agaricidamnosum NBRC 102515 = DSM 9628</name>
    <dbReference type="NCBI Taxonomy" id="1349767"/>
    <lineage>
        <taxon>Bacteria</taxon>
        <taxon>Pseudomonadati</taxon>
        <taxon>Pseudomonadota</taxon>
        <taxon>Betaproteobacteria</taxon>
        <taxon>Burkholderiales</taxon>
        <taxon>Oxalobacteraceae</taxon>
        <taxon>Janthinobacterium</taxon>
    </lineage>
</organism>
<dbReference type="eggNOG" id="COG4733">
    <property type="taxonomic scope" value="Bacteria"/>
</dbReference>
<keyword evidence="3" id="KW-1185">Reference proteome</keyword>
<feature type="chain" id="PRO_5004797205" description="Phosphotransferase" evidence="1">
    <location>
        <begin position="28"/>
        <end position="583"/>
    </location>
</feature>
<sequence>MLNRLKYHTVKIAAFGLLACCALPAPAALAAAPHEHREFEATLQAPYRAPGDNRARTISLQFAYPMADQPQRVSWRLDLLDPDGAAVRSWFGDQALLERPVDIALRWDGRADGKTLPGGLSAGIYQLRLRALARDAGAALAGASLNGVEEILSSNAQDSIEQRWTISVGQLAPLAMPGFQALAGPSLQWAPAAGALPYTVVYANLHSQTNHSDGGGPLAGCHGAQAPQSAPFGPKDAYQYALDHGLDSLMTSEHNHMYDGSDRTNRSADPLLVRALYQSGLAAAAEFTAAHPGFVALYGMEWGVIKGGGHLNIFNSNQLLGWEMNDSGQLLADTYTEKGDYAGLYALMAQRGWIGQFNHPALSGQFVVGGLPFGYSQDGDQAMALCEVMNTSAFSVNTTETESRRSNYELACNKALAAGFHVAFSSNQDNHCANWGASYSNRTGILIPNDTPLSRDSLLQAIQARRVFATMDKQSQLVLTANGHIMGERFGNSGPLSLSVGFSNQAGRSASAVTIFQGVPGANGSVTPLSTAATITLTPSDGEHFYYARLTQDDGKVLWSAPVWVTQRTATQQTMTQPTPAHR</sequence>
<gene>
    <name evidence="2" type="ORF">GJA_1878</name>
</gene>
<protein>
    <recommendedName>
        <fullName evidence="4">Phosphotransferase</fullName>
    </recommendedName>
</protein>
<evidence type="ECO:0000256" key="1">
    <source>
        <dbReference type="SAM" id="SignalP"/>
    </source>
</evidence>
<dbReference type="SUPFAM" id="SSF89550">
    <property type="entry name" value="PHP domain-like"/>
    <property type="match status" value="1"/>
</dbReference>
<feature type="signal peptide" evidence="1">
    <location>
        <begin position="1"/>
        <end position="27"/>
    </location>
</feature>
<accession>W0V118</accession>
<evidence type="ECO:0008006" key="4">
    <source>
        <dbReference type="Google" id="ProtNLM"/>
    </source>
</evidence>
<dbReference type="HOGENOM" id="CLU_579782_0_0_4"/>